<dbReference type="EMBL" id="BEYU01000092">
    <property type="protein sequence ID" value="GBG31180.1"/>
    <property type="molecule type" value="Genomic_DNA"/>
</dbReference>
<feature type="domain" description="Protein kinase" evidence="13">
    <location>
        <begin position="13"/>
        <end position="303"/>
    </location>
</feature>
<dbReference type="SMART" id="SM00220">
    <property type="entry name" value="S_TKc"/>
    <property type="match status" value="1"/>
</dbReference>
<dbReference type="Gene3D" id="3.30.200.20">
    <property type="entry name" value="Phosphorylase Kinase, domain 1"/>
    <property type="match status" value="1"/>
</dbReference>
<dbReference type="OrthoDB" id="192887at2759"/>
<evidence type="ECO:0000256" key="10">
    <source>
        <dbReference type="RuleBase" id="RU000304"/>
    </source>
</evidence>
<name>A0A2R5GJX0_9STRA</name>
<protein>
    <recommendedName>
        <fullName evidence="1 11">Mitogen-activated protein kinase</fullName>
        <ecNumber evidence="1 11">2.7.11.24</ecNumber>
    </recommendedName>
</protein>
<dbReference type="PROSITE" id="PS01351">
    <property type="entry name" value="MAPK"/>
    <property type="match status" value="1"/>
</dbReference>
<dbReference type="CDD" id="cd07852">
    <property type="entry name" value="STKc_MAPK15-like"/>
    <property type="match status" value="1"/>
</dbReference>
<evidence type="ECO:0000256" key="6">
    <source>
        <dbReference type="ARBA" id="ARBA00022840"/>
    </source>
</evidence>
<dbReference type="GO" id="GO:0106310">
    <property type="term" value="F:protein serine kinase activity"/>
    <property type="evidence" value="ECO:0007669"/>
    <property type="project" value="RHEA"/>
</dbReference>
<evidence type="ECO:0000256" key="7">
    <source>
        <dbReference type="ARBA" id="ARBA00047592"/>
    </source>
</evidence>
<keyword evidence="4 9" id="KW-0547">Nucleotide-binding</keyword>
<comment type="cofactor">
    <cofactor evidence="11">
        <name>Mg(2+)</name>
        <dbReference type="ChEBI" id="CHEBI:18420"/>
    </cofactor>
</comment>
<dbReference type="InterPro" id="IPR050117">
    <property type="entry name" value="MAPK"/>
</dbReference>
<evidence type="ECO:0000256" key="8">
    <source>
        <dbReference type="ARBA" id="ARBA00048312"/>
    </source>
</evidence>
<keyword evidence="11" id="KW-0460">Magnesium</keyword>
<evidence type="ECO:0000313" key="14">
    <source>
        <dbReference type="EMBL" id="GBG31180.1"/>
    </source>
</evidence>
<evidence type="ECO:0000256" key="1">
    <source>
        <dbReference type="ARBA" id="ARBA00012411"/>
    </source>
</evidence>
<dbReference type="InterPro" id="IPR003527">
    <property type="entry name" value="MAP_kinase_CS"/>
</dbReference>
<dbReference type="GO" id="GO:0005524">
    <property type="term" value="F:ATP binding"/>
    <property type="evidence" value="ECO:0007669"/>
    <property type="project" value="UniProtKB-UniRule"/>
</dbReference>
<comment type="catalytic activity">
    <reaction evidence="7 11">
        <text>L-threonyl-[protein] + ATP = O-phospho-L-threonyl-[protein] + ADP + H(+)</text>
        <dbReference type="Rhea" id="RHEA:46608"/>
        <dbReference type="Rhea" id="RHEA-COMP:11060"/>
        <dbReference type="Rhea" id="RHEA-COMP:11605"/>
        <dbReference type="ChEBI" id="CHEBI:15378"/>
        <dbReference type="ChEBI" id="CHEBI:30013"/>
        <dbReference type="ChEBI" id="CHEBI:30616"/>
        <dbReference type="ChEBI" id="CHEBI:61977"/>
        <dbReference type="ChEBI" id="CHEBI:456216"/>
        <dbReference type="EC" id="2.7.11.24"/>
    </reaction>
</comment>
<dbReference type="GO" id="GO:0004707">
    <property type="term" value="F:MAP kinase activity"/>
    <property type="evidence" value="ECO:0007669"/>
    <property type="project" value="UniProtKB-EC"/>
</dbReference>
<dbReference type="PROSITE" id="PS50011">
    <property type="entry name" value="PROTEIN_KINASE_DOM"/>
    <property type="match status" value="1"/>
</dbReference>
<reference evidence="14 15" key="1">
    <citation type="submission" date="2017-12" db="EMBL/GenBank/DDBJ databases">
        <title>Sequencing, de novo assembly and annotation of complete genome of a new Thraustochytrid species, strain FCC1311.</title>
        <authorList>
            <person name="Sedici K."/>
            <person name="Godart F."/>
            <person name="Aiese Cigliano R."/>
            <person name="Sanseverino W."/>
            <person name="Barakat M."/>
            <person name="Ortet P."/>
            <person name="Marechal E."/>
            <person name="Cagnac O."/>
            <person name="Amato A."/>
        </authorList>
    </citation>
    <scope>NUCLEOTIDE SEQUENCE [LARGE SCALE GENOMIC DNA]</scope>
</reference>
<dbReference type="InParanoid" id="A0A2R5GJX0"/>
<comment type="similarity">
    <text evidence="11">Belongs to the protein kinase superfamily. Ser/Thr protein kinase family. MAP kinase subfamily.</text>
</comment>
<dbReference type="InterPro" id="IPR000719">
    <property type="entry name" value="Prot_kinase_dom"/>
</dbReference>
<dbReference type="PROSITE" id="PS00108">
    <property type="entry name" value="PROTEIN_KINASE_ST"/>
    <property type="match status" value="1"/>
</dbReference>
<evidence type="ECO:0000256" key="9">
    <source>
        <dbReference type="PROSITE-ProRule" id="PRU10141"/>
    </source>
</evidence>
<dbReference type="AlphaFoldDB" id="A0A2R5GJX0"/>
<gene>
    <name evidence="14" type="ORF">FCC1311_074012</name>
</gene>
<sequence length="385" mass="43481">MTEEIDAHVARKYEITQRLGKGAYGIVWKAVDKRTRQTVALKKCFDAFRNATDSQRTYREIEYLKQLGENNGHPNIIRLLSVIRAENNKDIYLAFEYMETDLHAVIRAGILEQVHKQYITYQLLRSVKFMHSGDLLHRDLKPSNVLLNADCHMKVCDFGLCRSVTEDPTNKAAYSEYTATRWYRSPEILMGSTKYSTGVDIWALGCILGEMLLGKPLFPGTSTMNQLERILELTGAPDAEDLQSIQSPFAANMIESLAKPAPKPLEDIIPGAPADGLDFIRRCMHFNPDKRATVNDLLDHPFVAQFRKVDEEYAAPRKFKIGTNDNVKYTVDDYRNRIYDLIKQAKHDKTASKRQSSKSIPSGSVAAAAGTTTTPSDPTIVRHHV</sequence>
<feature type="region of interest" description="Disordered" evidence="12">
    <location>
        <begin position="345"/>
        <end position="385"/>
    </location>
</feature>
<dbReference type="InterPro" id="IPR011009">
    <property type="entry name" value="Kinase-like_dom_sf"/>
</dbReference>
<keyword evidence="15" id="KW-1185">Reference proteome</keyword>
<evidence type="ECO:0000256" key="11">
    <source>
        <dbReference type="RuleBase" id="RU361165"/>
    </source>
</evidence>
<dbReference type="InterPro" id="IPR008271">
    <property type="entry name" value="Ser/Thr_kinase_AS"/>
</dbReference>
<dbReference type="Pfam" id="PF00069">
    <property type="entry name" value="Pkinase"/>
    <property type="match status" value="1"/>
</dbReference>
<keyword evidence="6 9" id="KW-0067">ATP-binding</keyword>
<organism evidence="14 15">
    <name type="scientific">Hondaea fermentalgiana</name>
    <dbReference type="NCBI Taxonomy" id="2315210"/>
    <lineage>
        <taxon>Eukaryota</taxon>
        <taxon>Sar</taxon>
        <taxon>Stramenopiles</taxon>
        <taxon>Bigyra</taxon>
        <taxon>Labyrinthulomycetes</taxon>
        <taxon>Thraustochytrida</taxon>
        <taxon>Thraustochytriidae</taxon>
        <taxon>Hondaea</taxon>
    </lineage>
</organism>
<comment type="activity regulation">
    <text evidence="11">Activated by threonine and tyrosine phosphorylation.</text>
</comment>
<evidence type="ECO:0000256" key="4">
    <source>
        <dbReference type="ARBA" id="ARBA00022741"/>
    </source>
</evidence>
<dbReference type="InterPro" id="IPR017441">
    <property type="entry name" value="Protein_kinase_ATP_BS"/>
</dbReference>
<proteinExistence type="inferred from homology"/>
<dbReference type="FunFam" id="3.30.200.20:FF:000166">
    <property type="entry name" value="Mitogen-activated protein kinase"/>
    <property type="match status" value="1"/>
</dbReference>
<dbReference type="FunFam" id="1.10.510.10:FF:000238">
    <property type="entry name" value="Mitogen-activated protein kinase"/>
    <property type="match status" value="1"/>
</dbReference>
<evidence type="ECO:0000256" key="12">
    <source>
        <dbReference type="SAM" id="MobiDB-lite"/>
    </source>
</evidence>
<dbReference type="Gene3D" id="1.10.510.10">
    <property type="entry name" value="Transferase(Phosphotransferase) domain 1"/>
    <property type="match status" value="1"/>
</dbReference>
<evidence type="ECO:0000259" key="13">
    <source>
        <dbReference type="PROSITE" id="PS50011"/>
    </source>
</evidence>
<dbReference type="SUPFAM" id="SSF56112">
    <property type="entry name" value="Protein kinase-like (PK-like)"/>
    <property type="match status" value="1"/>
</dbReference>
<evidence type="ECO:0000256" key="5">
    <source>
        <dbReference type="ARBA" id="ARBA00022777"/>
    </source>
</evidence>
<comment type="catalytic activity">
    <reaction evidence="8">
        <text>L-seryl-[protein] + ATP = O-phospho-L-seryl-[protein] + ADP + H(+)</text>
        <dbReference type="Rhea" id="RHEA:17989"/>
        <dbReference type="Rhea" id="RHEA-COMP:9863"/>
        <dbReference type="Rhea" id="RHEA-COMP:11604"/>
        <dbReference type="ChEBI" id="CHEBI:15378"/>
        <dbReference type="ChEBI" id="CHEBI:29999"/>
        <dbReference type="ChEBI" id="CHEBI:30616"/>
        <dbReference type="ChEBI" id="CHEBI:83421"/>
        <dbReference type="ChEBI" id="CHEBI:456216"/>
        <dbReference type="EC" id="2.7.11.24"/>
    </reaction>
</comment>
<evidence type="ECO:0000313" key="15">
    <source>
        <dbReference type="Proteomes" id="UP000241890"/>
    </source>
</evidence>
<keyword evidence="5 11" id="KW-0418">Kinase</keyword>
<evidence type="ECO:0000256" key="2">
    <source>
        <dbReference type="ARBA" id="ARBA00022527"/>
    </source>
</evidence>
<keyword evidence="2 10" id="KW-0723">Serine/threonine-protein kinase</keyword>
<evidence type="ECO:0000256" key="3">
    <source>
        <dbReference type="ARBA" id="ARBA00022679"/>
    </source>
</evidence>
<dbReference type="PROSITE" id="PS00107">
    <property type="entry name" value="PROTEIN_KINASE_ATP"/>
    <property type="match status" value="1"/>
</dbReference>
<dbReference type="PANTHER" id="PTHR24055">
    <property type="entry name" value="MITOGEN-ACTIVATED PROTEIN KINASE"/>
    <property type="match status" value="1"/>
</dbReference>
<feature type="binding site" evidence="9">
    <location>
        <position position="42"/>
    </location>
    <ligand>
        <name>ATP</name>
        <dbReference type="ChEBI" id="CHEBI:30616"/>
    </ligand>
</feature>
<feature type="compositionally biased region" description="Polar residues" evidence="12">
    <location>
        <begin position="353"/>
        <end position="362"/>
    </location>
</feature>
<comment type="caution">
    <text evidence="14">The sequence shown here is derived from an EMBL/GenBank/DDBJ whole genome shotgun (WGS) entry which is preliminary data.</text>
</comment>
<keyword evidence="3 11" id="KW-0808">Transferase</keyword>
<dbReference type="Proteomes" id="UP000241890">
    <property type="component" value="Unassembled WGS sequence"/>
</dbReference>
<accession>A0A2R5GJX0</accession>
<dbReference type="EC" id="2.7.11.24" evidence="1 11"/>